<dbReference type="InterPro" id="IPR001305">
    <property type="entry name" value="HSP_DnaJ_Cys-rich_dom"/>
</dbReference>
<keyword evidence="1" id="KW-1133">Transmembrane helix</keyword>
<evidence type="ECO:0000256" key="1">
    <source>
        <dbReference type="SAM" id="Phobius"/>
    </source>
</evidence>
<proteinExistence type="predicted"/>
<dbReference type="Proteomes" id="UP000518300">
    <property type="component" value="Unassembled WGS sequence"/>
</dbReference>
<protein>
    <submittedName>
        <fullName evidence="2">Uncharacterized protein</fullName>
    </submittedName>
</protein>
<evidence type="ECO:0000313" key="2">
    <source>
        <dbReference type="EMBL" id="NMO17016.1"/>
    </source>
</evidence>
<comment type="caution">
    <text evidence="2">The sequence shown here is derived from an EMBL/GenBank/DDBJ whole genome shotgun (WGS) entry which is preliminary data.</text>
</comment>
<reference evidence="2 3" key="1">
    <citation type="submission" date="2020-04" db="EMBL/GenBank/DDBJ databases">
        <title>Draft genome of Pyxidicoccus fallax type strain.</title>
        <authorList>
            <person name="Whitworth D.E."/>
        </authorList>
    </citation>
    <scope>NUCLEOTIDE SEQUENCE [LARGE SCALE GENOMIC DNA]</scope>
    <source>
        <strain evidence="2 3">DSM 14698</strain>
    </source>
</reference>
<gene>
    <name evidence="2" type="ORF">HG543_19445</name>
</gene>
<dbReference type="RefSeq" id="WP_169346299.1">
    <property type="nucleotide sequence ID" value="NZ_JABBJJ010000085.1"/>
</dbReference>
<name>A0A848LEU7_9BACT</name>
<keyword evidence="1" id="KW-0812">Transmembrane</keyword>
<organism evidence="2 3">
    <name type="scientific">Pyxidicoccus fallax</name>
    <dbReference type="NCBI Taxonomy" id="394095"/>
    <lineage>
        <taxon>Bacteria</taxon>
        <taxon>Pseudomonadati</taxon>
        <taxon>Myxococcota</taxon>
        <taxon>Myxococcia</taxon>
        <taxon>Myxococcales</taxon>
        <taxon>Cystobacterineae</taxon>
        <taxon>Myxococcaceae</taxon>
        <taxon>Pyxidicoccus</taxon>
    </lineage>
</organism>
<keyword evidence="3" id="KW-1185">Reference proteome</keyword>
<dbReference type="EMBL" id="JABBJJ010000085">
    <property type="protein sequence ID" value="NMO17016.1"/>
    <property type="molecule type" value="Genomic_DNA"/>
</dbReference>
<dbReference type="AlphaFoldDB" id="A0A848LEU7"/>
<evidence type="ECO:0000313" key="3">
    <source>
        <dbReference type="Proteomes" id="UP000518300"/>
    </source>
</evidence>
<feature type="transmembrane region" description="Helical" evidence="1">
    <location>
        <begin position="304"/>
        <end position="325"/>
    </location>
</feature>
<sequence>MQAEEMERKARVSAVGWARWRLGPASFHDLITRVDVETLRYGRLITRYAVRTGTWVEEPYTGGTNRPGDVRDFESLDLWSGTPEELASRTSHLSNCGRCFGSGQVTCPSCQGTLRASCSGCGGSGRRMSRARKSYRMVNCSECRGNGQKKCVRCTKGRVGCSPCRASGVMRRWLKVTTAQRTQVGIWPEDPRLRAHPGLTGGSPSALQWRGARTLETREHDGPIPPARLGPEAEAAGFLSARSSLEPRLEPLRGRVLSQTLEVFEAPSATVHYAFAGARGFIKLLGSDFRATPARDTRPFDYRFAWLLGVFFTSFIGAVFLVNAYTERHDFYRQHPSAGLVALAALGLVPGFWLMAASWLRRRRADDSKPVRRWHDRLGLGAVGLCALAILGCFVFVGPSTQALARLTASGTLDVAELHASALQARGDTSPAFVEARNAFVLARIAGMENREAVKLITFYTSTKAGTEPLEAERRRLREAWILSALSGDEDAGIERELKALADEGAPTVLVDGLRARLENKRLEQGKALLAKGEVEDALSTLLRIQAPTLAAEPPGPLLSHAYLLRAQKCPPQGLRCRAHALKLAVEADPGEAARTAFATFHSSEVSRLERMARPAGGLGPSLRALQSAEVEAGVLLSVLEGDTRLTEVRNQLLQRREALLKNRLPLGEPVEVAQALLAFSGLEEKRPGVLAVREVPPGTLVHLFVSQGVTRGVHVTAAEHGREALTREALQEVARRLTGQTFAMKDLTRTGTGVAHVPARLGAHLALLGWHDGTLVEALIGKVEP</sequence>
<dbReference type="GO" id="GO:0031072">
    <property type="term" value="F:heat shock protein binding"/>
    <property type="evidence" value="ECO:0007669"/>
    <property type="project" value="InterPro"/>
</dbReference>
<dbReference type="GO" id="GO:0051082">
    <property type="term" value="F:unfolded protein binding"/>
    <property type="evidence" value="ECO:0007669"/>
    <property type="project" value="InterPro"/>
</dbReference>
<accession>A0A848LEU7</accession>
<feature type="transmembrane region" description="Helical" evidence="1">
    <location>
        <begin position="337"/>
        <end position="357"/>
    </location>
</feature>
<dbReference type="CDD" id="cd10719">
    <property type="entry name" value="DnaJ_zf"/>
    <property type="match status" value="1"/>
</dbReference>
<keyword evidence="1" id="KW-0472">Membrane</keyword>
<feature type="transmembrane region" description="Helical" evidence="1">
    <location>
        <begin position="378"/>
        <end position="397"/>
    </location>
</feature>